<dbReference type="RefSeq" id="XP_010435059.1">
    <property type="nucleotide sequence ID" value="XM_010436757.2"/>
</dbReference>
<feature type="compositionally biased region" description="Low complexity" evidence="2">
    <location>
        <begin position="334"/>
        <end position="347"/>
    </location>
</feature>
<dbReference type="PANTHER" id="PTHR33345:SF4">
    <property type="entry name" value="MBD DOMAIN-CONTAINING PROTEIN"/>
    <property type="match status" value="1"/>
</dbReference>
<evidence type="ECO:0000313" key="4">
    <source>
        <dbReference type="Proteomes" id="UP000694864"/>
    </source>
</evidence>
<organism evidence="4 5">
    <name type="scientific">Camelina sativa</name>
    <name type="common">False flax</name>
    <name type="synonym">Myagrum sativum</name>
    <dbReference type="NCBI Taxonomy" id="90675"/>
    <lineage>
        <taxon>Eukaryota</taxon>
        <taxon>Viridiplantae</taxon>
        <taxon>Streptophyta</taxon>
        <taxon>Embryophyta</taxon>
        <taxon>Tracheophyta</taxon>
        <taxon>Spermatophyta</taxon>
        <taxon>Magnoliopsida</taxon>
        <taxon>eudicotyledons</taxon>
        <taxon>Gunneridae</taxon>
        <taxon>Pentapetalae</taxon>
        <taxon>rosids</taxon>
        <taxon>malvids</taxon>
        <taxon>Brassicales</taxon>
        <taxon>Brassicaceae</taxon>
        <taxon>Camelineae</taxon>
        <taxon>Camelina</taxon>
    </lineage>
</organism>
<sequence length="550" mass="61855">MDMEEEMCQTPHGFDDESVLMSKETEPVRVVKEDFRENGFHKEGDDVDHEKVNGNRSSLTPEGADLNQLPAIPPDSSGQGLPYAPVDFPSPGDVWSWRVGKRVNTTGFHKDRFLILPDRLKGKNAPKHFAGKNTLSRYLETRFPDMDVKSFFASFTWSIPALLQPTNRVDAASLFEETSKEGQNQDDVGEKEGTTSRYSQRKRKLVQQAQSYEPVEVKTKATPSKKRVTTTPPATKQNSARQSSSRRSTRQQQGDDVVDLDEDAKKNGKKMKKRRGNFAEEKAETSVPHIYVSPINGVIAVSHAPVDINPEEFDSYLNSLDNLLQQQPSEAGHESSSSLPVSESSPVKQHEWAEARTKLSSLLEKDLSSLFMSNEAVEIASLATKLKKDPILSAEEIVRLKLIEEIPTLSEVFQENKNVIQDANRFFSALELNKGKVASLKSEYSDLKEKLGNIQTEVDTNTKTIREIDEQITQLQARRTELTRSNGKKEKEKVDLSFGQKMVANSIPKVVQEVQAANLKKPDWETKKDNALKREAEILDKFSSLKGFYL</sequence>
<protein>
    <submittedName>
        <fullName evidence="5">Uncharacterized protein LOC104718930</fullName>
    </submittedName>
</protein>
<feature type="region of interest" description="Disordered" evidence="2">
    <location>
        <begin position="177"/>
        <end position="284"/>
    </location>
</feature>
<name>A0ABM0U308_CAMSA</name>
<gene>
    <name evidence="5" type="primary">LOC104718930</name>
</gene>
<feature type="compositionally biased region" description="Low complexity" evidence="2">
    <location>
        <begin position="241"/>
        <end position="252"/>
    </location>
</feature>
<dbReference type="GeneID" id="104718930"/>
<keyword evidence="1" id="KW-0175">Coiled coil</keyword>
<dbReference type="Pfam" id="PF23299">
    <property type="entry name" value="DUF7081"/>
    <property type="match status" value="1"/>
</dbReference>
<reference evidence="5" key="2">
    <citation type="submission" date="2025-08" db="UniProtKB">
        <authorList>
            <consortium name="RefSeq"/>
        </authorList>
    </citation>
    <scope>IDENTIFICATION</scope>
    <source>
        <tissue evidence="5">Leaf</tissue>
    </source>
</reference>
<keyword evidence="4" id="KW-1185">Reference proteome</keyword>
<evidence type="ECO:0000313" key="5">
    <source>
        <dbReference type="RefSeq" id="XP_010435059.1"/>
    </source>
</evidence>
<proteinExistence type="predicted"/>
<feature type="region of interest" description="Disordered" evidence="2">
    <location>
        <begin position="326"/>
        <end position="349"/>
    </location>
</feature>
<evidence type="ECO:0000256" key="1">
    <source>
        <dbReference type="SAM" id="Coils"/>
    </source>
</evidence>
<dbReference type="PANTHER" id="PTHR33345">
    <property type="entry name" value="ADAPTER PROTEIN, PUTATIVE-RELATED"/>
    <property type="match status" value="1"/>
</dbReference>
<accession>A0ABM0U308</accession>
<evidence type="ECO:0000256" key="2">
    <source>
        <dbReference type="SAM" id="MobiDB-lite"/>
    </source>
</evidence>
<feature type="coiled-coil region" evidence="1">
    <location>
        <begin position="430"/>
        <end position="492"/>
    </location>
</feature>
<feature type="compositionally biased region" description="Basic residues" evidence="2">
    <location>
        <begin position="267"/>
        <end position="276"/>
    </location>
</feature>
<feature type="compositionally biased region" description="Polar residues" evidence="2">
    <location>
        <begin position="229"/>
        <end position="240"/>
    </location>
</feature>
<feature type="compositionally biased region" description="Basic and acidic residues" evidence="2">
    <location>
        <begin position="36"/>
        <end position="53"/>
    </location>
</feature>
<feature type="region of interest" description="Disordered" evidence="2">
    <location>
        <begin position="36"/>
        <end position="80"/>
    </location>
</feature>
<reference evidence="4" key="1">
    <citation type="journal article" date="2014" name="Nat. Commun.">
        <title>The emerging biofuel crop Camelina sativa retains a highly undifferentiated hexaploid genome structure.</title>
        <authorList>
            <person name="Kagale S."/>
            <person name="Koh C."/>
            <person name="Nixon J."/>
            <person name="Bollina V."/>
            <person name="Clarke W.E."/>
            <person name="Tuteja R."/>
            <person name="Spillane C."/>
            <person name="Robinson S.J."/>
            <person name="Links M.G."/>
            <person name="Clarke C."/>
            <person name="Higgins E.E."/>
            <person name="Huebert T."/>
            <person name="Sharpe A.G."/>
            <person name="Parkin I.A."/>
        </authorList>
    </citation>
    <scope>NUCLEOTIDE SEQUENCE [LARGE SCALE GENOMIC DNA]</scope>
    <source>
        <strain evidence="4">cv. DH55</strain>
    </source>
</reference>
<evidence type="ECO:0000259" key="3">
    <source>
        <dbReference type="Pfam" id="PF23299"/>
    </source>
</evidence>
<dbReference type="Proteomes" id="UP000694864">
    <property type="component" value="Chromosome 10"/>
</dbReference>
<dbReference type="InterPro" id="IPR055508">
    <property type="entry name" value="DUF7081"/>
</dbReference>
<feature type="region of interest" description="Disordered" evidence="2">
    <location>
        <begin position="1"/>
        <end position="23"/>
    </location>
</feature>
<feature type="domain" description="DUF7081" evidence="3">
    <location>
        <begin position="73"/>
        <end position="161"/>
    </location>
</feature>